<gene>
    <name evidence="13" type="ORF">NMOB1V02_LOCUS6891</name>
</gene>
<feature type="domain" description="G-protein coupled receptors family 1 profile" evidence="12">
    <location>
        <begin position="53"/>
        <end position="324"/>
    </location>
</feature>
<evidence type="ECO:0000256" key="4">
    <source>
        <dbReference type="ARBA" id="ARBA00022989"/>
    </source>
</evidence>
<dbReference type="OrthoDB" id="10053194at2759"/>
<feature type="transmembrane region" description="Helical" evidence="11">
    <location>
        <begin position="265"/>
        <end position="283"/>
    </location>
</feature>
<keyword evidence="8 9" id="KW-0807">Transducer</keyword>
<organism evidence="13">
    <name type="scientific">Notodromas monacha</name>
    <dbReference type="NCBI Taxonomy" id="399045"/>
    <lineage>
        <taxon>Eukaryota</taxon>
        <taxon>Metazoa</taxon>
        <taxon>Ecdysozoa</taxon>
        <taxon>Arthropoda</taxon>
        <taxon>Crustacea</taxon>
        <taxon>Oligostraca</taxon>
        <taxon>Ostracoda</taxon>
        <taxon>Podocopa</taxon>
        <taxon>Podocopida</taxon>
        <taxon>Cypridocopina</taxon>
        <taxon>Cypridoidea</taxon>
        <taxon>Cyprididae</taxon>
        <taxon>Notodromas</taxon>
    </lineage>
</organism>
<sequence>MMMSENATEVLYGNASSENDTLDCADFNSGVSAAFQVTTYVMYCSVFVLALVGNGIVCYIVCSSARMRSVTNYLIVNLAIGDMLMASLCVPFSFVSTLLLRHWPFGGALCKAINYSQAVSVFVSSYTLVAISADRYVAIVYPLRPRMTFLHAKGIIACVWTVALLTALPIPLVSALDQPEELHRRCGLYICQELWPGQEGPWRLDGDTQKYYYSMALMVFQYLIPLLALLLTYARIALVVWGGRPPSELQGDVRAQRMARSKKKVIKMMLMVVLVYTLCWIPQHTLTILGDAHEAIWAYDQIAWVWFACHWLSMSHTCYNPIIYCWMNAKFRAGFRAVLASLPCAASCPSRVLGDALDAAHGAEETHRLRRGTTRTNTYTMYSVLRTGPPPIRARQRGESLRLATVNNNNNNPDNPHPATPEVATTDVDGPTHREAEVRQM</sequence>
<feature type="transmembrane region" description="Helical" evidence="11">
    <location>
        <begin position="154"/>
        <end position="173"/>
    </location>
</feature>
<evidence type="ECO:0000256" key="9">
    <source>
        <dbReference type="RuleBase" id="RU000688"/>
    </source>
</evidence>
<dbReference type="GO" id="GO:0005886">
    <property type="term" value="C:plasma membrane"/>
    <property type="evidence" value="ECO:0007669"/>
    <property type="project" value="TreeGrafter"/>
</dbReference>
<dbReference type="InterPro" id="IPR017452">
    <property type="entry name" value="GPCR_Rhodpsn_7TM"/>
</dbReference>
<dbReference type="PROSITE" id="PS50262">
    <property type="entry name" value="G_PROTEIN_RECEP_F1_2"/>
    <property type="match status" value="1"/>
</dbReference>
<feature type="transmembrane region" description="Helical" evidence="11">
    <location>
        <begin position="112"/>
        <end position="133"/>
    </location>
</feature>
<dbReference type="Proteomes" id="UP000678499">
    <property type="component" value="Unassembled WGS sequence"/>
</dbReference>
<feature type="transmembrane region" description="Helical" evidence="11">
    <location>
        <begin position="74"/>
        <end position="100"/>
    </location>
</feature>
<protein>
    <recommendedName>
        <fullName evidence="12">G-protein coupled receptors family 1 profile domain-containing protein</fullName>
    </recommendedName>
</protein>
<dbReference type="PRINTS" id="PR01012">
    <property type="entry name" value="NRPEPTIDEYR"/>
</dbReference>
<evidence type="ECO:0000256" key="8">
    <source>
        <dbReference type="ARBA" id="ARBA00023224"/>
    </source>
</evidence>
<comment type="subcellular location">
    <subcellularLocation>
        <location evidence="1">Membrane</location>
        <topology evidence="1">Multi-pass membrane protein</topology>
    </subcellularLocation>
</comment>
<proteinExistence type="inferred from homology"/>
<dbReference type="GO" id="GO:0004983">
    <property type="term" value="F:neuropeptide Y receptor activity"/>
    <property type="evidence" value="ECO:0007669"/>
    <property type="project" value="InterPro"/>
</dbReference>
<dbReference type="PRINTS" id="PR00237">
    <property type="entry name" value="GPCRRHODOPSN"/>
</dbReference>
<reference evidence="13" key="1">
    <citation type="submission" date="2020-11" db="EMBL/GenBank/DDBJ databases">
        <authorList>
            <person name="Tran Van P."/>
        </authorList>
    </citation>
    <scope>NUCLEOTIDE SEQUENCE</scope>
</reference>
<comment type="similarity">
    <text evidence="2 9">Belongs to the G-protein coupled receptor 1 family.</text>
</comment>
<dbReference type="InterPro" id="IPR000276">
    <property type="entry name" value="GPCR_Rhodpsn"/>
</dbReference>
<keyword evidence="7 9" id="KW-0675">Receptor</keyword>
<dbReference type="EMBL" id="OA883582">
    <property type="protein sequence ID" value="CAD7279214.1"/>
    <property type="molecule type" value="Genomic_DNA"/>
</dbReference>
<evidence type="ECO:0000313" key="14">
    <source>
        <dbReference type="Proteomes" id="UP000678499"/>
    </source>
</evidence>
<dbReference type="PANTHER" id="PTHR45695">
    <property type="entry name" value="LEUCOKININ RECEPTOR-RELATED"/>
    <property type="match status" value="1"/>
</dbReference>
<keyword evidence="3 9" id="KW-0812">Transmembrane</keyword>
<keyword evidence="5 9" id="KW-0297">G-protein coupled receptor</keyword>
<keyword evidence="4 11" id="KW-1133">Transmembrane helix</keyword>
<evidence type="ECO:0000256" key="3">
    <source>
        <dbReference type="ARBA" id="ARBA00022692"/>
    </source>
</evidence>
<evidence type="ECO:0000256" key="1">
    <source>
        <dbReference type="ARBA" id="ARBA00004141"/>
    </source>
</evidence>
<evidence type="ECO:0000313" key="13">
    <source>
        <dbReference type="EMBL" id="CAD7279214.1"/>
    </source>
</evidence>
<dbReference type="SMART" id="SM01381">
    <property type="entry name" value="7TM_GPCR_Srsx"/>
    <property type="match status" value="1"/>
</dbReference>
<dbReference type="SUPFAM" id="SSF81321">
    <property type="entry name" value="Family A G protein-coupled receptor-like"/>
    <property type="match status" value="1"/>
</dbReference>
<dbReference type="Gene3D" id="1.20.1070.10">
    <property type="entry name" value="Rhodopsin 7-helix transmembrane proteins"/>
    <property type="match status" value="1"/>
</dbReference>
<keyword evidence="6 11" id="KW-0472">Membrane</keyword>
<feature type="transmembrane region" description="Helical" evidence="11">
    <location>
        <begin position="211"/>
        <end position="234"/>
    </location>
</feature>
<dbReference type="FunFam" id="1.20.1070.10:FF:000291">
    <property type="entry name" value="Predicted protein"/>
    <property type="match status" value="1"/>
</dbReference>
<feature type="compositionally biased region" description="Basic and acidic residues" evidence="10">
    <location>
        <begin position="430"/>
        <end position="441"/>
    </location>
</feature>
<evidence type="ECO:0000256" key="5">
    <source>
        <dbReference type="ARBA" id="ARBA00023040"/>
    </source>
</evidence>
<evidence type="ECO:0000256" key="2">
    <source>
        <dbReference type="ARBA" id="ARBA00010663"/>
    </source>
</evidence>
<dbReference type="InterPro" id="IPR000611">
    <property type="entry name" value="NPY_rcpt"/>
</dbReference>
<evidence type="ECO:0000256" key="10">
    <source>
        <dbReference type="SAM" id="MobiDB-lite"/>
    </source>
</evidence>
<dbReference type="PANTHER" id="PTHR45695:SF9">
    <property type="entry name" value="LEUCOKININ RECEPTOR"/>
    <property type="match status" value="1"/>
</dbReference>
<evidence type="ECO:0000256" key="6">
    <source>
        <dbReference type="ARBA" id="ARBA00023136"/>
    </source>
</evidence>
<name>A0A7R9BRB2_9CRUS</name>
<dbReference type="AlphaFoldDB" id="A0A7R9BRB2"/>
<feature type="region of interest" description="Disordered" evidence="10">
    <location>
        <begin position="405"/>
        <end position="441"/>
    </location>
</feature>
<accession>A0A7R9BRB2</accession>
<keyword evidence="14" id="KW-1185">Reference proteome</keyword>
<evidence type="ECO:0000256" key="7">
    <source>
        <dbReference type="ARBA" id="ARBA00023170"/>
    </source>
</evidence>
<evidence type="ECO:0000259" key="12">
    <source>
        <dbReference type="PROSITE" id="PS50262"/>
    </source>
</evidence>
<dbReference type="Pfam" id="PF00001">
    <property type="entry name" value="7tm_1"/>
    <property type="match status" value="1"/>
</dbReference>
<feature type="transmembrane region" description="Helical" evidence="11">
    <location>
        <begin position="303"/>
        <end position="326"/>
    </location>
</feature>
<evidence type="ECO:0000256" key="11">
    <source>
        <dbReference type="SAM" id="Phobius"/>
    </source>
</evidence>
<feature type="transmembrane region" description="Helical" evidence="11">
    <location>
        <begin position="40"/>
        <end position="62"/>
    </location>
</feature>
<dbReference type="CDD" id="cd15392">
    <property type="entry name" value="7tmA_PR4-like"/>
    <property type="match status" value="1"/>
</dbReference>
<dbReference type="PROSITE" id="PS00237">
    <property type="entry name" value="G_PROTEIN_RECEP_F1_1"/>
    <property type="match status" value="1"/>
</dbReference>
<dbReference type="EMBL" id="CAJPEX010001545">
    <property type="protein sequence ID" value="CAG0919366.1"/>
    <property type="molecule type" value="Genomic_DNA"/>
</dbReference>